<feature type="compositionally biased region" description="Acidic residues" evidence="1">
    <location>
        <begin position="112"/>
        <end position="122"/>
    </location>
</feature>
<gene>
    <name evidence="3" type="primary">nar-1_0</name>
    <name evidence="2" type="synonym">nar-1_2</name>
    <name evidence="2" type="ORF">g.91131</name>
    <name evidence="3" type="ORF">g.91135</name>
</gene>
<sequence>MNDYCKIGARSNMAAKSRSIDFSDLSFSPPQTPKYPNTHQERPLPPPGEEAGAGGERFGVILSRNCSSTSQRFPGARARPATGTLQAAVRRAFSMKRSSSPADAYRRIHDTAEDDGDGDCDADAVPKLQQQQQQQEEEAAARAPRKKRGKIARACKRLFGF</sequence>
<evidence type="ECO:0000256" key="1">
    <source>
        <dbReference type="SAM" id="MobiDB-lite"/>
    </source>
</evidence>
<reference evidence="3" key="1">
    <citation type="submission" date="2015-07" db="EMBL/GenBank/DDBJ databases">
        <title>Transcriptome Assembly of Anthurium amnicola.</title>
        <authorList>
            <person name="Suzuki J."/>
        </authorList>
    </citation>
    <scope>NUCLEOTIDE SEQUENCE</scope>
</reference>
<feature type="region of interest" description="Disordered" evidence="1">
    <location>
        <begin position="21"/>
        <end position="57"/>
    </location>
</feature>
<proteinExistence type="predicted"/>
<dbReference type="PANTHER" id="PTHR38386:SF6">
    <property type="entry name" value="OS05G0426900 PROTEIN"/>
    <property type="match status" value="1"/>
</dbReference>
<accession>A0A1D1Z971</accession>
<dbReference type="EMBL" id="GDJX01004496">
    <property type="protein sequence ID" value="JAT63440.1"/>
    <property type="molecule type" value="Transcribed_RNA"/>
</dbReference>
<evidence type="ECO:0000313" key="2">
    <source>
        <dbReference type="EMBL" id="JAT60084.1"/>
    </source>
</evidence>
<dbReference type="PANTHER" id="PTHR38386">
    <property type="entry name" value="OS05G0426900 PROTEIN"/>
    <property type="match status" value="1"/>
</dbReference>
<protein>
    <submittedName>
        <fullName evidence="3">Cytosolic Fe-S cluster assembly factor nar-1</fullName>
    </submittedName>
</protein>
<dbReference type="AlphaFoldDB" id="A0A1D1Z971"/>
<feature type="compositionally biased region" description="Polar residues" evidence="1">
    <location>
        <begin position="25"/>
        <end position="38"/>
    </location>
</feature>
<name>A0A1D1Z971_9ARAE</name>
<organism evidence="3">
    <name type="scientific">Anthurium amnicola</name>
    <dbReference type="NCBI Taxonomy" id="1678845"/>
    <lineage>
        <taxon>Eukaryota</taxon>
        <taxon>Viridiplantae</taxon>
        <taxon>Streptophyta</taxon>
        <taxon>Embryophyta</taxon>
        <taxon>Tracheophyta</taxon>
        <taxon>Spermatophyta</taxon>
        <taxon>Magnoliopsida</taxon>
        <taxon>Liliopsida</taxon>
        <taxon>Araceae</taxon>
        <taxon>Pothoideae</taxon>
        <taxon>Potheae</taxon>
        <taxon>Anthurium</taxon>
    </lineage>
</organism>
<evidence type="ECO:0000313" key="3">
    <source>
        <dbReference type="EMBL" id="JAT63440.1"/>
    </source>
</evidence>
<feature type="region of interest" description="Disordered" evidence="1">
    <location>
        <begin position="110"/>
        <end position="150"/>
    </location>
</feature>
<dbReference type="EMBL" id="GDJX01007852">
    <property type="protein sequence ID" value="JAT60084.1"/>
    <property type="molecule type" value="Transcribed_RNA"/>
</dbReference>